<dbReference type="PANTHER" id="PTHR10841:SF17">
    <property type="entry name" value="SYNAPSIN"/>
    <property type="match status" value="1"/>
</dbReference>
<dbReference type="PANTHER" id="PTHR10841">
    <property type="entry name" value="SYNAPSIN"/>
    <property type="match status" value="1"/>
</dbReference>
<protein>
    <submittedName>
        <fullName evidence="4">Synapsin IIa</fullName>
    </submittedName>
</protein>
<keyword evidence="5" id="KW-1185">Reference proteome</keyword>
<feature type="transmembrane region" description="Helical" evidence="1">
    <location>
        <begin position="408"/>
        <end position="428"/>
    </location>
</feature>
<dbReference type="SUPFAM" id="SSF56059">
    <property type="entry name" value="Glutathione synthetase ATP-binding domain-like"/>
    <property type="match status" value="1"/>
</dbReference>
<evidence type="ECO:0000256" key="2">
    <source>
        <dbReference type="SAM" id="SignalP"/>
    </source>
</evidence>
<proteinExistence type="predicted"/>
<dbReference type="Proteomes" id="UP000179807">
    <property type="component" value="Unassembled WGS sequence"/>
</dbReference>
<dbReference type="InterPro" id="IPR013815">
    <property type="entry name" value="ATP_grasp_subdomain_1"/>
</dbReference>
<evidence type="ECO:0000256" key="1">
    <source>
        <dbReference type="SAM" id="Phobius"/>
    </source>
</evidence>
<evidence type="ECO:0000313" key="4">
    <source>
        <dbReference type="EMBL" id="OHS93951.1"/>
    </source>
</evidence>
<reference evidence="4" key="1">
    <citation type="submission" date="2016-10" db="EMBL/GenBank/DDBJ databases">
        <authorList>
            <person name="Benchimol M."/>
            <person name="Almeida L.G."/>
            <person name="Vasconcelos A.T."/>
            <person name="Perreira-Neves A."/>
            <person name="Rosa I.A."/>
            <person name="Tasca T."/>
            <person name="Bogo M.R."/>
            <person name="de Souza W."/>
        </authorList>
    </citation>
    <scope>NUCLEOTIDE SEQUENCE [LARGE SCALE GENOMIC DNA]</scope>
    <source>
        <strain evidence="4">K</strain>
    </source>
</reference>
<sequence length="432" mass="50638">MNFLFKYICGFLISLFLLHQKMMEKKHKIPTVLVITGSSENWYELGEGYEEFFTIEQSDFEHLRIVSDCYFDKPYVTLHGDTLSKIPQLRKDRVISPSLVLVRSCFRYIGYSLDKKYDYSNLIYALAHANIKTINSLNSLLIEDERPLMYGILQSIKKKYGKANFPLIDQVFYPSHANIVCPPDVPLVMKVDYPHAGFGKYKILDYHDIEDLKSILALHKDYCSLEPLIDSQYELRITYIAPDYIRMHKRYSQNWKVNFGMPCIMEDMDIQPQHKRWVDLIRKEYPDLEIFAIDAIVDKDGKEYILEVNGSPIGLMPEHEKEELEKMRDLILLKVNEMAEEKENQSKVHQENYVLNESNEKDVEIINPRNKIGDLIKELNQSKENIAYLSNQIVISSQKKSKYQLSNFHVFIGIFVGILLLFAFSRLFSCNY</sequence>
<organism evidence="4 5">
    <name type="scientific">Tritrichomonas foetus</name>
    <dbReference type="NCBI Taxonomy" id="1144522"/>
    <lineage>
        <taxon>Eukaryota</taxon>
        <taxon>Metamonada</taxon>
        <taxon>Parabasalia</taxon>
        <taxon>Tritrichomonadida</taxon>
        <taxon>Tritrichomonadidae</taxon>
        <taxon>Tritrichomonas</taxon>
    </lineage>
</organism>
<dbReference type="GeneID" id="94847581"/>
<keyword evidence="2" id="KW-0732">Signal</keyword>
<dbReference type="Pfam" id="PF02750">
    <property type="entry name" value="Synapsin_C"/>
    <property type="match status" value="1"/>
</dbReference>
<dbReference type="Gene3D" id="3.40.50.20">
    <property type="match status" value="1"/>
</dbReference>
<keyword evidence="1" id="KW-0472">Membrane</keyword>
<dbReference type="AlphaFoldDB" id="A0A1J4J6Y2"/>
<feature type="signal peptide" evidence="2">
    <location>
        <begin position="1"/>
        <end position="23"/>
    </location>
</feature>
<dbReference type="GO" id="GO:0005524">
    <property type="term" value="F:ATP binding"/>
    <property type="evidence" value="ECO:0007669"/>
    <property type="project" value="InterPro"/>
</dbReference>
<dbReference type="VEuPathDB" id="TrichDB:TRFO_39861"/>
<dbReference type="InterPro" id="IPR020898">
    <property type="entry name" value="Synapsin_ATP-bd_dom"/>
</dbReference>
<keyword evidence="1" id="KW-1133">Transmembrane helix</keyword>
<dbReference type="Gene3D" id="3.30.1490.20">
    <property type="entry name" value="ATP-grasp fold, A domain"/>
    <property type="match status" value="1"/>
</dbReference>
<feature type="chain" id="PRO_5012430256" evidence="2">
    <location>
        <begin position="24"/>
        <end position="432"/>
    </location>
</feature>
<name>A0A1J4J6Y2_9EUKA</name>
<feature type="domain" description="Synapsin ATP-binding" evidence="3">
    <location>
        <begin position="135"/>
        <end position="336"/>
    </location>
</feature>
<dbReference type="Gene3D" id="3.30.470.20">
    <property type="entry name" value="ATP-grasp fold, B domain"/>
    <property type="match status" value="1"/>
</dbReference>
<keyword evidence="1" id="KW-0812">Transmembrane</keyword>
<evidence type="ECO:0000259" key="3">
    <source>
        <dbReference type="Pfam" id="PF02750"/>
    </source>
</evidence>
<accession>A0A1J4J6Y2</accession>
<dbReference type="EMBL" id="MLAK01001361">
    <property type="protein sequence ID" value="OHS93951.1"/>
    <property type="molecule type" value="Genomic_DNA"/>
</dbReference>
<evidence type="ECO:0000313" key="5">
    <source>
        <dbReference type="Proteomes" id="UP000179807"/>
    </source>
</evidence>
<comment type="caution">
    <text evidence="4">The sequence shown here is derived from an EMBL/GenBank/DDBJ whole genome shotgun (WGS) entry which is preliminary data.</text>
</comment>
<dbReference type="OrthoDB" id="10249572at2759"/>
<gene>
    <name evidence="4" type="primary">syn2a</name>
    <name evidence="4" type="ORF">TRFO_39861</name>
</gene>
<dbReference type="RefSeq" id="XP_068347088.1">
    <property type="nucleotide sequence ID" value="XM_068512877.1"/>
</dbReference>